<evidence type="ECO:0008006" key="7">
    <source>
        <dbReference type="Google" id="ProtNLM"/>
    </source>
</evidence>
<comment type="subcellular location">
    <subcellularLocation>
        <location evidence="1">Nucleus</location>
    </subcellularLocation>
</comment>
<dbReference type="GO" id="GO:0000127">
    <property type="term" value="C:transcription factor TFIIIC complex"/>
    <property type="evidence" value="ECO:0007669"/>
    <property type="project" value="TreeGrafter"/>
</dbReference>
<proteinExistence type="predicted"/>
<dbReference type="GO" id="GO:0006383">
    <property type="term" value="P:transcription by RNA polymerase III"/>
    <property type="evidence" value="ECO:0007669"/>
    <property type="project" value="TreeGrafter"/>
</dbReference>
<dbReference type="InterPro" id="IPR052416">
    <property type="entry name" value="GTF3C_component"/>
</dbReference>
<evidence type="ECO:0000313" key="5">
    <source>
        <dbReference type="EMBL" id="KAE8353329.1"/>
    </source>
</evidence>
<dbReference type="EMBL" id="ML739101">
    <property type="protein sequence ID" value="KAE8353329.1"/>
    <property type="molecule type" value="Genomic_DNA"/>
</dbReference>
<dbReference type="AlphaFoldDB" id="A0A5N6Z9C3"/>
<gene>
    <name evidence="5" type="ORF">BDV28DRAFT_109755</name>
</gene>
<protein>
    <recommendedName>
        <fullName evidence="7">Transcription factor TFIIIC complex subunit Tfc6</fullName>
    </recommendedName>
</protein>
<dbReference type="PANTHER" id="PTHR15052:SF2">
    <property type="entry name" value="GENERAL TRANSCRIPTION FACTOR 3C POLYPEPTIDE 2"/>
    <property type="match status" value="1"/>
</dbReference>
<dbReference type="OrthoDB" id="4703at2759"/>
<reference evidence="6" key="1">
    <citation type="submission" date="2019-04" db="EMBL/GenBank/DDBJ databases">
        <title>Friends and foes A comparative genomics studyof 23 Aspergillus species from section Flavi.</title>
        <authorList>
            <consortium name="DOE Joint Genome Institute"/>
            <person name="Kjaerbolling I."/>
            <person name="Vesth T."/>
            <person name="Frisvad J.C."/>
            <person name="Nybo J.L."/>
            <person name="Theobald S."/>
            <person name="Kildgaard S."/>
            <person name="Isbrandt T."/>
            <person name="Kuo A."/>
            <person name="Sato A."/>
            <person name="Lyhne E.K."/>
            <person name="Kogle M.E."/>
            <person name="Wiebenga A."/>
            <person name="Kun R.S."/>
            <person name="Lubbers R.J."/>
            <person name="Makela M.R."/>
            <person name="Barry K."/>
            <person name="Chovatia M."/>
            <person name="Clum A."/>
            <person name="Daum C."/>
            <person name="Haridas S."/>
            <person name="He G."/>
            <person name="LaButti K."/>
            <person name="Lipzen A."/>
            <person name="Mondo S."/>
            <person name="Riley R."/>
            <person name="Salamov A."/>
            <person name="Simmons B.A."/>
            <person name="Magnuson J.K."/>
            <person name="Henrissat B."/>
            <person name="Mortensen U.H."/>
            <person name="Larsen T.O."/>
            <person name="Devries R.P."/>
            <person name="Grigoriev I.V."/>
            <person name="Machida M."/>
            <person name="Baker S.E."/>
            <person name="Andersen M.R."/>
        </authorList>
    </citation>
    <scope>NUCLEOTIDE SEQUENCE [LARGE SCALE GENOMIC DNA]</scope>
    <source>
        <strain evidence="6">CBS 553.77</strain>
    </source>
</reference>
<feature type="region of interest" description="Disordered" evidence="4">
    <location>
        <begin position="1"/>
        <end position="144"/>
    </location>
</feature>
<dbReference type="InterPro" id="IPR015943">
    <property type="entry name" value="WD40/YVTN_repeat-like_dom_sf"/>
</dbReference>
<feature type="compositionally biased region" description="Basic and acidic residues" evidence="4">
    <location>
        <begin position="31"/>
        <end position="44"/>
    </location>
</feature>
<keyword evidence="3" id="KW-0539">Nucleus</keyword>
<evidence type="ECO:0000256" key="4">
    <source>
        <dbReference type="SAM" id="MobiDB-lite"/>
    </source>
</evidence>
<evidence type="ECO:0000256" key="2">
    <source>
        <dbReference type="ARBA" id="ARBA00023163"/>
    </source>
</evidence>
<name>A0A5N6Z9C3_9EURO</name>
<dbReference type="PANTHER" id="PTHR15052">
    <property type="entry name" value="RNA POLYMERASE III TRANSCRIPTION INITIATION FACTOR COMPLEX SUBUNIT"/>
    <property type="match status" value="1"/>
</dbReference>
<sequence length="746" mass="83708">MPRARRSTRAGARIKYTNDPFELAGVSDESDSNRTKAPKGREEQNGDNDSSDEEFKANDDEQEEEEGDVDDISDEDVAPENDDGEGDNDDQYASDSKGAGRRARKAVASRPKVQARRHTDGAAAALSKDELHSRGTPSSEHMGKMVHLRTTFGTDEKDLLSIVYARERWFRGVDSGFPTRDSLNEVLNVPDCGYGLTFGVEPEEMKRERTRGWDWYYDNNVGVRFRKRQRLEAITETQAYRMFIPRAKEKKHTVLIGPVDDQKKFTLGHHECFDFGEAFGEAKVREKAKPSTGKSKGKASAQQHSTGRKRKNREGWILNVGQKVQCMAWAPNQPGLTQYLGVATPISKEEKENCPDPFKDQGAPAFRPSAPYPCALQLWMFKAEREESLTKHIDMNFKPRLRMALCSNWGDLRRMAWCPMCRDPREEDDDDALKTVGLLAGVWGDGYVRVLDVKLSRDPNKVEYYQVHSPVFEAKPPSTLCTSLTWLSPSDIAVGCANGFIAIWSIVSSQTSAPIPIPYFYQPIHSTYVLNLASAYPTNAHLITSTSMDGETRLWSVLDPQKDLVESNRMRVGSPHLSYSPLLHSFLSSDENDFARLLAVRRFYTTTAIARFSSTVSSLAPCSAWHPSVMYGCTSGAAVATNPIRRLLHVKEKQWQQTWFTHEWVRGDDTDSPGISRFHDGYRAESISLLRNMMGDRKMVNGVMIITIYEEGTHITALSWNPNQACAGWASAGMGCGLIRVEDLAT</sequence>
<evidence type="ECO:0000313" key="6">
    <source>
        <dbReference type="Proteomes" id="UP000327118"/>
    </source>
</evidence>
<organism evidence="5 6">
    <name type="scientific">Aspergillus coremiiformis</name>
    <dbReference type="NCBI Taxonomy" id="138285"/>
    <lineage>
        <taxon>Eukaryota</taxon>
        <taxon>Fungi</taxon>
        <taxon>Dikarya</taxon>
        <taxon>Ascomycota</taxon>
        <taxon>Pezizomycotina</taxon>
        <taxon>Eurotiomycetes</taxon>
        <taxon>Eurotiomycetidae</taxon>
        <taxon>Eurotiales</taxon>
        <taxon>Aspergillaceae</taxon>
        <taxon>Aspergillus</taxon>
        <taxon>Aspergillus subgen. Circumdati</taxon>
    </lineage>
</organism>
<dbReference type="Proteomes" id="UP000327118">
    <property type="component" value="Unassembled WGS sequence"/>
</dbReference>
<dbReference type="InterPro" id="IPR036322">
    <property type="entry name" value="WD40_repeat_dom_sf"/>
</dbReference>
<evidence type="ECO:0000256" key="3">
    <source>
        <dbReference type="ARBA" id="ARBA00023242"/>
    </source>
</evidence>
<accession>A0A5N6Z9C3</accession>
<keyword evidence="6" id="KW-1185">Reference proteome</keyword>
<dbReference type="SUPFAM" id="SSF50978">
    <property type="entry name" value="WD40 repeat-like"/>
    <property type="match status" value="1"/>
</dbReference>
<keyword evidence="2" id="KW-0804">Transcription</keyword>
<dbReference type="GO" id="GO:0005634">
    <property type="term" value="C:nucleus"/>
    <property type="evidence" value="ECO:0007669"/>
    <property type="project" value="UniProtKB-SubCell"/>
</dbReference>
<evidence type="ECO:0000256" key="1">
    <source>
        <dbReference type="ARBA" id="ARBA00004123"/>
    </source>
</evidence>
<dbReference type="Gene3D" id="2.130.10.10">
    <property type="entry name" value="YVTN repeat-like/Quinoprotein amine dehydrogenase"/>
    <property type="match status" value="1"/>
</dbReference>
<feature type="compositionally biased region" description="Acidic residues" evidence="4">
    <location>
        <begin position="60"/>
        <end position="92"/>
    </location>
</feature>
<feature type="region of interest" description="Disordered" evidence="4">
    <location>
        <begin position="284"/>
        <end position="313"/>
    </location>
</feature>